<proteinExistence type="predicted"/>
<gene>
    <name evidence="1" type="ORF">RHGRI_019376</name>
</gene>
<comment type="caution">
    <text evidence="1">The sequence shown here is derived from an EMBL/GenBank/DDBJ whole genome shotgun (WGS) entry which is preliminary data.</text>
</comment>
<reference evidence="1" key="1">
    <citation type="submission" date="2020-08" db="EMBL/GenBank/DDBJ databases">
        <title>Plant Genome Project.</title>
        <authorList>
            <person name="Zhang R.-G."/>
        </authorList>
    </citation>
    <scope>NUCLEOTIDE SEQUENCE</scope>
    <source>
        <strain evidence="1">WSP0</strain>
        <tissue evidence="1">Leaf</tissue>
    </source>
</reference>
<dbReference type="Proteomes" id="UP000823749">
    <property type="component" value="Chromosome 7"/>
</dbReference>
<protein>
    <submittedName>
        <fullName evidence="1">Uncharacterized protein</fullName>
    </submittedName>
</protein>
<keyword evidence="2" id="KW-1185">Reference proteome</keyword>
<accession>A0AAV6JF06</accession>
<organism evidence="1 2">
    <name type="scientific">Rhododendron griersonianum</name>
    <dbReference type="NCBI Taxonomy" id="479676"/>
    <lineage>
        <taxon>Eukaryota</taxon>
        <taxon>Viridiplantae</taxon>
        <taxon>Streptophyta</taxon>
        <taxon>Embryophyta</taxon>
        <taxon>Tracheophyta</taxon>
        <taxon>Spermatophyta</taxon>
        <taxon>Magnoliopsida</taxon>
        <taxon>eudicotyledons</taxon>
        <taxon>Gunneridae</taxon>
        <taxon>Pentapetalae</taxon>
        <taxon>asterids</taxon>
        <taxon>Ericales</taxon>
        <taxon>Ericaceae</taxon>
        <taxon>Ericoideae</taxon>
        <taxon>Rhodoreae</taxon>
        <taxon>Rhododendron</taxon>
    </lineage>
</organism>
<sequence>MQSLFSLASLPHSLDKRVPKKNSNRSAVAQVCHKFIQPLHFLLSYIYLWEAIPICVHQE</sequence>
<dbReference type="AlphaFoldDB" id="A0AAV6JF06"/>
<dbReference type="EMBL" id="JACTNZ010000007">
    <property type="protein sequence ID" value="KAG5538803.1"/>
    <property type="molecule type" value="Genomic_DNA"/>
</dbReference>
<name>A0AAV6JF06_9ERIC</name>
<evidence type="ECO:0000313" key="2">
    <source>
        <dbReference type="Proteomes" id="UP000823749"/>
    </source>
</evidence>
<evidence type="ECO:0000313" key="1">
    <source>
        <dbReference type="EMBL" id="KAG5538803.1"/>
    </source>
</evidence>